<keyword evidence="1" id="KW-0233">DNA recombination</keyword>
<comment type="caution">
    <text evidence="3">The sequence shown here is derived from an EMBL/GenBank/DDBJ whole genome shotgun (WGS) entry which is preliminary data.</text>
</comment>
<evidence type="ECO:0000259" key="2">
    <source>
        <dbReference type="PROSITE" id="PS51898"/>
    </source>
</evidence>
<protein>
    <submittedName>
        <fullName evidence="3">Tyrosine-type recombinase/integrase</fullName>
    </submittedName>
</protein>
<organism evidence="3 4">
    <name type="scientific">Halolamina litorea</name>
    <dbReference type="NCBI Taxonomy" id="1515593"/>
    <lineage>
        <taxon>Archaea</taxon>
        <taxon>Methanobacteriati</taxon>
        <taxon>Methanobacteriota</taxon>
        <taxon>Stenosarchaea group</taxon>
        <taxon>Halobacteria</taxon>
        <taxon>Halobacteriales</taxon>
        <taxon>Haloferacaceae</taxon>
    </lineage>
</organism>
<dbReference type="InterPro" id="IPR002104">
    <property type="entry name" value="Integrase_catalytic"/>
</dbReference>
<reference evidence="3 4" key="1">
    <citation type="journal article" date="2019" name="Int. J. Syst. Evol. Microbiol.">
        <title>The Global Catalogue of Microorganisms (GCM) 10K type strain sequencing project: providing services to taxonomists for standard genome sequencing and annotation.</title>
        <authorList>
            <consortium name="The Broad Institute Genomics Platform"/>
            <consortium name="The Broad Institute Genome Sequencing Center for Infectious Disease"/>
            <person name="Wu L."/>
            <person name="Ma J."/>
        </authorList>
    </citation>
    <scope>NUCLEOTIDE SEQUENCE [LARGE SCALE GENOMIC DNA]</scope>
    <source>
        <strain evidence="3 4">CGMCC 1.12859</strain>
    </source>
</reference>
<dbReference type="InterPro" id="IPR013762">
    <property type="entry name" value="Integrase-like_cat_sf"/>
</dbReference>
<evidence type="ECO:0000313" key="4">
    <source>
        <dbReference type="Proteomes" id="UP001597139"/>
    </source>
</evidence>
<proteinExistence type="predicted"/>
<accession>A0ABD6BN59</accession>
<dbReference type="AlphaFoldDB" id="A0ABD6BN59"/>
<dbReference type="Pfam" id="PF00589">
    <property type="entry name" value="Phage_integrase"/>
    <property type="match status" value="1"/>
</dbReference>
<dbReference type="SUPFAM" id="SSF56349">
    <property type="entry name" value="DNA breaking-rejoining enzymes"/>
    <property type="match status" value="1"/>
</dbReference>
<dbReference type="GO" id="GO:0006310">
    <property type="term" value="P:DNA recombination"/>
    <property type="evidence" value="ECO:0007669"/>
    <property type="project" value="UniProtKB-KW"/>
</dbReference>
<evidence type="ECO:0000313" key="3">
    <source>
        <dbReference type="EMBL" id="MFD1565997.1"/>
    </source>
</evidence>
<evidence type="ECO:0000256" key="1">
    <source>
        <dbReference type="ARBA" id="ARBA00023172"/>
    </source>
</evidence>
<dbReference type="Gene3D" id="1.10.443.10">
    <property type="entry name" value="Intergrase catalytic core"/>
    <property type="match status" value="1"/>
</dbReference>
<dbReference type="Proteomes" id="UP001597139">
    <property type="component" value="Unassembled WGS sequence"/>
</dbReference>
<keyword evidence="4" id="KW-1185">Reference proteome</keyword>
<dbReference type="PROSITE" id="PS51898">
    <property type="entry name" value="TYR_RECOMBINASE"/>
    <property type="match status" value="1"/>
</dbReference>
<sequence length="195" mass="21659">MMTEEYDGKEGRRVWLSRSEVEQLLGVADDPLRKVAFRLGAEVGLRSHEVVSVRPEHVVDGGAAGQMLVVPEGKGEKLREAPIPDSLADTIDAAASFGGVDDDEVLVDRSTRALRNWVEGARDELASTTGEGRWRHLTFHDLRRTWAGQLANADVDQTVALRWGGWNDLDTFLNHYRGEATEKAQARERGKVGWL</sequence>
<gene>
    <name evidence="3" type="ORF">ACFSAU_00675</name>
</gene>
<dbReference type="InterPro" id="IPR011010">
    <property type="entry name" value="DNA_brk_join_enz"/>
</dbReference>
<dbReference type="RefSeq" id="WP_267645238.1">
    <property type="nucleotide sequence ID" value="NZ_JANHGR010000001.1"/>
</dbReference>
<feature type="domain" description="Tyr recombinase" evidence="2">
    <location>
        <begin position="11"/>
        <end position="190"/>
    </location>
</feature>
<dbReference type="EMBL" id="JBHUCZ010000001">
    <property type="protein sequence ID" value="MFD1565997.1"/>
    <property type="molecule type" value="Genomic_DNA"/>
</dbReference>
<name>A0ABD6BN59_9EURY</name>